<dbReference type="PANTHER" id="PTHR20883:SF48">
    <property type="entry name" value="ECTOINE DIOXYGENASE"/>
    <property type="match status" value="1"/>
</dbReference>
<feature type="region of interest" description="Disordered" evidence="1">
    <location>
        <begin position="44"/>
        <end position="64"/>
    </location>
</feature>
<comment type="caution">
    <text evidence="2">The sequence shown here is derived from an EMBL/GenBank/DDBJ whole genome shotgun (WGS) entry which is preliminary data.</text>
</comment>
<proteinExistence type="predicted"/>
<evidence type="ECO:0000256" key="1">
    <source>
        <dbReference type="SAM" id="MobiDB-lite"/>
    </source>
</evidence>
<name>A0A7Y9I4H0_9ACTN</name>
<keyword evidence="3" id="KW-1185">Reference proteome</keyword>
<dbReference type="Gene3D" id="2.60.120.620">
    <property type="entry name" value="q2cbj1_9rhob like domain"/>
    <property type="match status" value="1"/>
</dbReference>
<dbReference type="GO" id="GO:0016706">
    <property type="term" value="F:2-oxoglutarate-dependent dioxygenase activity"/>
    <property type="evidence" value="ECO:0007669"/>
    <property type="project" value="UniProtKB-ARBA"/>
</dbReference>
<evidence type="ECO:0008006" key="4">
    <source>
        <dbReference type="Google" id="ProtNLM"/>
    </source>
</evidence>
<dbReference type="SUPFAM" id="SSF51197">
    <property type="entry name" value="Clavaminate synthase-like"/>
    <property type="match status" value="1"/>
</dbReference>
<dbReference type="Proteomes" id="UP000569914">
    <property type="component" value="Unassembled WGS sequence"/>
</dbReference>
<dbReference type="EMBL" id="JACCBU010000001">
    <property type="protein sequence ID" value="NYE70098.1"/>
    <property type="molecule type" value="Genomic_DNA"/>
</dbReference>
<protein>
    <recommendedName>
        <fullName evidence="4">Phytanoyl-CoA dioxygenase (PhyH)</fullName>
    </recommendedName>
</protein>
<dbReference type="Pfam" id="PF05721">
    <property type="entry name" value="PhyH"/>
    <property type="match status" value="1"/>
</dbReference>
<reference evidence="2 3" key="1">
    <citation type="submission" date="2020-07" db="EMBL/GenBank/DDBJ databases">
        <title>Sequencing the genomes of 1000 actinobacteria strains.</title>
        <authorList>
            <person name="Klenk H.-P."/>
        </authorList>
    </citation>
    <scope>NUCLEOTIDE SEQUENCE [LARGE SCALE GENOMIC DNA]</scope>
    <source>
        <strain evidence="2 3">DSM 22083</strain>
    </source>
</reference>
<evidence type="ECO:0000313" key="2">
    <source>
        <dbReference type="EMBL" id="NYE70098.1"/>
    </source>
</evidence>
<dbReference type="InterPro" id="IPR008775">
    <property type="entry name" value="Phytyl_CoA_dOase-like"/>
</dbReference>
<dbReference type="RefSeq" id="WP_179749313.1">
    <property type="nucleotide sequence ID" value="NZ_JACCBU010000001.1"/>
</dbReference>
<organism evidence="2 3">
    <name type="scientific">Microlunatus parietis</name>
    <dbReference type="NCBI Taxonomy" id="682979"/>
    <lineage>
        <taxon>Bacteria</taxon>
        <taxon>Bacillati</taxon>
        <taxon>Actinomycetota</taxon>
        <taxon>Actinomycetes</taxon>
        <taxon>Propionibacteriales</taxon>
        <taxon>Propionibacteriaceae</taxon>
        <taxon>Microlunatus</taxon>
    </lineage>
</organism>
<gene>
    <name evidence="2" type="ORF">BKA15_001427</name>
</gene>
<dbReference type="AlphaFoldDB" id="A0A7Y9I4H0"/>
<sequence length="246" mass="27293">MTVTDVHDPRVREQGYLLVEDLLSPAECDEIGERLLSYARKDRPAPDGLSLQQEPALARSGQQVEPGQDIRKISGLWADDLVREKMITRPAIVERIQAVLGDRLWLFRADALMKPGKVGSEKGFHQDSPYWPIQPMSLWSCWLPLDDATLDNGCMLVVPGSHRGGGLPHEHTQDDYVIPSDHYDLDAVVPVPMRRGSGLFFHSLVVHGTAANTSGRPRRAITMSYFGAEHTHTGDTPRPDYPVVAG</sequence>
<dbReference type="GO" id="GO:0005506">
    <property type="term" value="F:iron ion binding"/>
    <property type="evidence" value="ECO:0007669"/>
    <property type="project" value="UniProtKB-ARBA"/>
</dbReference>
<dbReference type="PANTHER" id="PTHR20883">
    <property type="entry name" value="PHYTANOYL-COA DIOXYGENASE DOMAIN CONTAINING 1"/>
    <property type="match status" value="1"/>
</dbReference>
<accession>A0A7Y9I4H0</accession>
<evidence type="ECO:0000313" key="3">
    <source>
        <dbReference type="Proteomes" id="UP000569914"/>
    </source>
</evidence>